<dbReference type="RefSeq" id="WP_317900592.1">
    <property type="nucleotide sequence ID" value="NZ_JAIRBC010000002.1"/>
</dbReference>
<evidence type="ECO:0000259" key="2">
    <source>
        <dbReference type="Pfam" id="PF13568"/>
    </source>
</evidence>
<dbReference type="EMBL" id="JAIRBC010000002">
    <property type="protein sequence ID" value="MCG2459445.1"/>
    <property type="molecule type" value="Genomic_DNA"/>
</dbReference>
<reference evidence="3" key="1">
    <citation type="submission" date="2023-02" db="EMBL/GenBank/DDBJ databases">
        <title>Genome of Flavobacteriaceae gen. nov. sp. strain F89.</title>
        <authorList>
            <person name="Wang Y."/>
        </authorList>
    </citation>
    <scope>NUCLEOTIDE SEQUENCE</scope>
    <source>
        <strain evidence="3">F89</strain>
    </source>
</reference>
<sequence>MKKTLLTVVLAFIGMATFAQKGTGFGIKGGLNYNQNGDLTYSVGDSGNDIVQGAEGKAGFNVGIFGQLELPIIYLRPELVYTNTKSSYDIDGGSRDYELSSLDLPVLVGIHILGPINIFAGPAFQYVLSNDMDGFEMEDVKNNFTVGLNLGVGINLGRLGLDVRWVRGFSENEANFIDENVTNISGRVDSRPNQVVFSASIKL</sequence>
<keyword evidence="1" id="KW-0732">Signal</keyword>
<feature type="signal peptide" evidence="1">
    <location>
        <begin position="1"/>
        <end position="21"/>
    </location>
</feature>
<keyword evidence="4" id="KW-1185">Reference proteome</keyword>
<organism evidence="3 4">
    <name type="scientific">Cerina litoralis</name>
    <dbReference type="NCBI Taxonomy" id="2874477"/>
    <lineage>
        <taxon>Bacteria</taxon>
        <taxon>Pseudomonadati</taxon>
        <taxon>Bacteroidota</taxon>
        <taxon>Flavobacteriia</taxon>
        <taxon>Flavobacteriales</taxon>
        <taxon>Flavobacteriaceae</taxon>
        <taxon>Cerina</taxon>
    </lineage>
</organism>
<dbReference type="InterPro" id="IPR025665">
    <property type="entry name" value="Beta-barrel_OMP_2"/>
</dbReference>
<feature type="chain" id="PRO_5042176785" evidence="1">
    <location>
        <begin position="22"/>
        <end position="203"/>
    </location>
</feature>
<evidence type="ECO:0000313" key="3">
    <source>
        <dbReference type="EMBL" id="MCG2459445.1"/>
    </source>
</evidence>
<comment type="caution">
    <text evidence="3">The sequence shown here is derived from an EMBL/GenBank/DDBJ whole genome shotgun (WGS) entry which is preliminary data.</text>
</comment>
<dbReference type="Proteomes" id="UP001200642">
    <property type="component" value="Unassembled WGS sequence"/>
</dbReference>
<dbReference type="Pfam" id="PF13568">
    <property type="entry name" value="OMP_b-brl_2"/>
    <property type="match status" value="1"/>
</dbReference>
<proteinExistence type="predicted"/>
<evidence type="ECO:0000256" key="1">
    <source>
        <dbReference type="SAM" id="SignalP"/>
    </source>
</evidence>
<protein>
    <submittedName>
        <fullName evidence="3">Porin family protein</fullName>
    </submittedName>
</protein>
<accession>A0AAE3ESA1</accession>
<name>A0AAE3ESA1_9FLAO</name>
<evidence type="ECO:0000313" key="4">
    <source>
        <dbReference type="Proteomes" id="UP001200642"/>
    </source>
</evidence>
<dbReference type="AlphaFoldDB" id="A0AAE3ESA1"/>
<gene>
    <name evidence="3" type="ORF">K8352_01640</name>
</gene>
<feature type="domain" description="Outer membrane protein beta-barrel" evidence="2">
    <location>
        <begin position="18"/>
        <end position="170"/>
    </location>
</feature>